<evidence type="ECO:0000313" key="2">
    <source>
        <dbReference type="EMBL" id="USV59638.1"/>
    </source>
</evidence>
<gene>
    <name evidence="2" type="ORF">NHF51_00200</name>
</gene>
<dbReference type="EMBL" id="CP099717">
    <property type="protein sequence ID" value="USV59638.1"/>
    <property type="molecule type" value="Genomic_DNA"/>
</dbReference>
<dbReference type="RefSeq" id="WP_252996460.1">
    <property type="nucleotide sequence ID" value="NZ_CP099717.1"/>
</dbReference>
<name>A0AAE9MLS8_9GAMM</name>
<organism evidence="2 3">
    <name type="scientific">Aeromonas encheleia</name>
    <dbReference type="NCBI Taxonomy" id="73010"/>
    <lineage>
        <taxon>Bacteria</taxon>
        <taxon>Pseudomonadati</taxon>
        <taxon>Pseudomonadota</taxon>
        <taxon>Gammaproteobacteria</taxon>
        <taxon>Aeromonadales</taxon>
        <taxon>Aeromonadaceae</taxon>
        <taxon>Aeromonas</taxon>
    </lineage>
</organism>
<sequence>MAELEAAIQRLWEQLPQIGAFAFGASNGAGSATDWNGRGEGEVRVTDHQGGWLFTEQGRYTTPHGRVLTMHNSFWWQRGERGISLSHLRHEAPVLLFELLPQPDGRWLTAEPHLCGQDHYSAELSLRQEGGFLLSWEIRGPRKNERLDYRYGVQPAVPSGSSSQPG</sequence>
<dbReference type="InterPro" id="IPR045632">
    <property type="entry name" value="DUF6314"/>
</dbReference>
<keyword evidence="3" id="KW-1185">Reference proteome</keyword>
<accession>A0AAE9MLS8</accession>
<reference evidence="2" key="1">
    <citation type="submission" date="2022-06" db="EMBL/GenBank/DDBJ databases">
        <title>Complete Genome of Aeromonas sp. Strain SOD01 Isolated from an Urban Freshwater Stream.</title>
        <authorList>
            <person name="Williams L.E."/>
            <person name="Brysgel T."/>
            <person name="Capestro E.M."/>
            <person name="Foltz G.V."/>
            <person name="Gardner A.E."/>
            <person name="Ingrassia J."/>
            <person name="Peterson E."/>
            <person name="Arruda J."/>
            <person name="Flaherty I."/>
            <person name="Hunt M."/>
            <person name="Pappas G."/>
            <person name="Ramsaran S."/>
            <person name="Rocha M."/>
        </authorList>
    </citation>
    <scope>NUCLEOTIDE SEQUENCE</scope>
    <source>
        <strain evidence="2">SOD01</strain>
    </source>
</reference>
<proteinExistence type="predicted"/>
<evidence type="ECO:0000313" key="3">
    <source>
        <dbReference type="Proteomes" id="UP001056890"/>
    </source>
</evidence>
<dbReference type="AlphaFoldDB" id="A0AAE9MLS8"/>
<feature type="domain" description="DUF6314" evidence="1">
    <location>
        <begin position="36"/>
        <end position="151"/>
    </location>
</feature>
<protein>
    <submittedName>
        <fullName evidence="2">DUF6314 family protein</fullName>
    </submittedName>
</protein>
<evidence type="ECO:0000259" key="1">
    <source>
        <dbReference type="Pfam" id="PF19834"/>
    </source>
</evidence>
<dbReference type="Proteomes" id="UP001056890">
    <property type="component" value="Chromosome"/>
</dbReference>
<dbReference type="Pfam" id="PF19834">
    <property type="entry name" value="DUF6314"/>
    <property type="match status" value="1"/>
</dbReference>